<evidence type="ECO:0000313" key="17">
    <source>
        <dbReference type="Proteomes" id="UP000018291"/>
    </source>
</evidence>
<keyword evidence="17" id="KW-1185">Reference proteome</keyword>
<evidence type="ECO:0000256" key="2">
    <source>
        <dbReference type="ARBA" id="ARBA00004940"/>
    </source>
</evidence>
<reference evidence="16 17" key="1">
    <citation type="journal article" date="2013" name="ISME J.">
        <title>Metabolic model for the filamentous 'Candidatus Microthrix parvicella' based on genomic and metagenomic analyses.</title>
        <authorList>
            <person name="Jon McIlroy S."/>
            <person name="Kristiansen R."/>
            <person name="Albertsen M."/>
            <person name="Michael Karst S."/>
            <person name="Rossetti S."/>
            <person name="Lund Nielsen J."/>
            <person name="Tandoi V."/>
            <person name="James Seviour R."/>
            <person name="Nielsen P.H."/>
        </authorList>
    </citation>
    <scope>NUCLEOTIDE SEQUENCE [LARGE SCALE GENOMIC DNA]</scope>
    <source>
        <strain evidence="16 17">RN1</strain>
    </source>
</reference>
<evidence type="ECO:0000256" key="8">
    <source>
        <dbReference type="HAMAP-Rule" id="MF_01024"/>
    </source>
</evidence>
<sequence length="429" mass="44382">MLSILDRRNTADPAADLPRPVLDGDEPTEVVRGIIESVRADGDAALIELTTRFDGAHLDDVRVPTDDLDRAWEQTAPVLQRALEAAVASVDAYHRHQMRTSSEFVNPTTGVRIVSAYSPVRRAGCYVPGGRAAYPSTVIHTAVPARVAGVEQVVVCVPPAGADGVAPVTLAAARAAGVDEVFAVGGAQAIAALAYGTETIAPVDVICGPGNRYVALAKREVAGVVGVPSAFAGPSEVVVIADGSVPAAEAAADVILQAEHGPDGLAWLITWDEAVAEAVGAEITAQVAAAPRRSDIEATLASAGHLVLVDDLDSALAVSDRIAPEHLELLVVDAETVATRVRNAGAVFCGRFSPASVGDYLAGPSHVLPTSGTARFSSALTVDDFLRRHHTVTVDETALGRIGPDVIALAEAEGLVAHAESVRMRMGRS</sequence>
<organism evidence="16 17">
    <name type="scientific">Candidatus Neomicrothrix parvicella RN1</name>
    <dbReference type="NCBI Taxonomy" id="1229780"/>
    <lineage>
        <taxon>Bacteria</taxon>
        <taxon>Bacillati</taxon>
        <taxon>Actinomycetota</taxon>
        <taxon>Acidimicrobiia</taxon>
        <taxon>Acidimicrobiales</taxon>
        <taxon>Microthrixaceae</taxon>
        <taxon>Candidatus Neomicrothrix</taxon>
    </lineage>
</organism>
<dbReference type="STRING" id="1229780.BN381_80362"/>
<feature type="binding site" evidence="8 11">
    <location>
        <position position="188"/>
    </location>
    <ligand>
        <name>NAD(+)</name>
        <dbReference type="ChEBI" id="CHEBI:57540"/>
    </ligand>
</feature>
<dbReference type="PIRSF" id="PIRSF000099">
    <property type="entry name" value="Histidinol_dh"/>
    <property type="match status" value="1"/>
</dbReference>
<dbReference type="GO" id="GO:0051287">
    <property type="term" value="F:NAD binding"/>
    <property type="evidence" value="ECO:0007669"/>
    <property type="project" value="InterPro"/>
</dbReference>
<dbReference type="InterPro" id="IPR012131">
    <property type="entry name" value="Hstdl_DH"/>
</dbReference>
<dbReference type="GO" id="GO:0004399">
    <property type="term" value="F:histidinol dehydrogenase activity"/>
    <property type="evidence" value="ECO:0007669"/>
    <property type="project" value="UniProtKB-UniRule"/>
</dbReference>
<dbReference type="RefSeq" id="WP_012230932.1">
    <property type="nucleotide sequence ID" value="NZ_HG422565.1"/>
</dbReference>
<evidence type="ECO:0000256" key="1">
    <source>
        <dbReference type="ARBA" id="ARBA00003850"/>
    </source>
</evidence>
<keyword evidence="8" id="KW-0368">Histidine biosynthesis</keyword>
<evidence type="ECO:0000256" key="9">
    <source>
        <dbReference type="PIRNR" id="PIRNR000099"/>
    </source>
</evidence>
<keyword evidence="7 8" id="KW-0560">Oxidoreductase</keyword>
<dbReference type="PANTHER" id="PTHR21256">
    <property type="entry name" value="HISTIDINOL DEHYDROGENASE HDH"/>
    <property type="match status" value="1"/>
</dbReference>
<dbReference type="CDD" id="cd06572">
    <property type="entry name" value="Histidinol_dh"/>
    <property type="match status" value="1"/>
</dbReference>
<feature type="region of interest" description="Disordered" evidence="15">
    <location>
        <begin position="1"/>
        <end position="24"/>
    </location>
</feature>
<evidence type="ECO:0000256" key="15">
    <source>
        <dbReference type="SAM" id="MobiDB-lite"/>
    </source>
</evidence>
<feature type="binding site" evidence="8 12">
    <location>
        <position position="413"/>
    </location>
    <ligand>
        <name>substrate</name>
    </ligand>
</feature>
<evidence type="ECO:0000256" key="12">
    <source>
        <dbReference type="PIRSR" id="PIRSR000099-3"/>
    </source>
</evidence>
<dbReference type="InterPro" id="IPR022695">
    <property type="entry name" value="Histidinol_DH_monofunct"/>
</dbReference>
<dbReference type="AlphaFoldDB" id="R4Z7N8"/>
<dbReference type="Gene3D" id="3.40.50.1980">
    <property type="entry name" value="Nitrogenase molybdenum iron protein domain"/>
    <property type="match status" value="2"/>
</dbReference>
<keyword evidence="6 8" id="KW-0862">Zinc</keyword>
<evidence type="ECO:0000256" key="5">
    <source>
        <dbReference type="ARBA" id="ARBA00022723"/>
    </source>
</evidence>
<feature type="compositionally biased region" description="Basic and acidic residues" evidence="15">
    <location>
        <begin position="1"/>
        <end position="10"/>
    </location>
</feature>
<keyword evidence="5 8" id="KW-0479">Metal-binding</keyword>
<evidence type="ECO:0000256" key="6">
    <source>
        <dbReference type="ARBA" id="ARBA00022833"/>
    </source>
</evidence>
<evidence type="ECO:0000313" key="16">
    <source>
        <dbReference type="EMBL" id="CCM65832.1"/>
    </source>
</evidence>
<feature type="binding site" evidence="8 13">
    <location>
        <position position="257"/>
    </location>
    <ligand>
        <name>Zn(2+)</name>
        <dbReference type="ChEBI" id="CHEBI:29105"/>
    </ligand>
</feature>
<dbReference type="HOGENOM" id="CLU_006732_3_0_11"/>
<dbReference type="SUPFAM" id="SSF53720">
    <property type="entry name" value="ALDH-like"/>
    <property type="match status" value="1"/>
</dbReference>
<gene>
    <name evidence="8 16" type="primary">hisD</name>
    <name evidence="16" type="ORF">BN381_80362</name>
</gene>
<feature type="binding site" evidence="8 12">
    <location>
        <position position="326"/>
    </location>
    <ligand>
        <name>substrate</name>
    </ligand>
</feature>
<feature type="binding site" evidence="8 13">
    <location>
        <position position="359"/>
    </location>
    <ligand>
        <name>Zn(2+)</name>
        <dbReference type="ChEBI" id="CHEBI:29105"/>
    </ligand>
</feature>
<evidence type="ECO:0000256" key="7">
    <source>
        <dbReference type="ARBA" id="ARBA00023002"/>
    </source>
</evidence>
<evidence type="ECO:0000256" key="13">
    <source>
        <dbReference type="PIRSR" id="PIRSR000099-4"/>
    </source>
</evidence>
<dbReference type="InterPro" id="IPR016161">
    <property type="entry name" value="Ald_DH/histidinol_DH"/>
</dbReference>
<feature type="binding site" evidence="8 11">
    <location>
        <position position="126"/>
    </location>
    <ligand>
        <name>NAD(+)</name>
        <dbReference type="ChEBI" id="CHEBI:57540"/>
    </ligand>
</feature>
<dbReference type="Gene3D" id="1.20.5.1300">
    <property type="match status" value="1"/>
</dbReference>
<comment type="catalytic activity">
    <reaction evidence="8">
        <text>L-histidinol + 2 NAD(+) + H2O = L-histidine + 2 NADH + 3 H(+)</text>
        <dbReference type="Rhea" id="RHEA:20641"/>
        <dbReference type="ChEBI" id="CHEBI:15377"/>
        <dbReference type="ChEBI" id="CHEBI:15378"/>
        <dbReference type="ChEBI" id="CHEBI:57540"/>
        <dbReference type="ChEBI" id="CHEBI:57595"/>
        <dbReference type="ChEBI" id="CHEBI:57699"/>
        <dbReference type="ChEBI" id="CHEBI:57945"/>
        <dbReference type="EC" id="1.1.1.23"/>
    </reaction>
</comment>
<comment type="pathway">
    <text evidence="2 8">Amino-acid biosynthesis; L-histidine biosynthesis; L-histidine from 5-phospho-alpha-D-ribose 1-diphosphate: step 9/9.</text>
</comment>
<feature type="binding site" evidence="8 12">
    <location>
        <position position="418"/>
    </location>
    <ligand>
        <name>substrate</name>
    </ligand>
</feature>
<comment type="similarity">
    <text evidence="3 8 9 14">Belongs to the histidinol dehydrogenase family.</text>
</comment>
<dbReference type="GO" id="GO:0005829">
    <property type="term" value="C:cytosol"/>
    <property type="evidence" value="ECO:0007669"/>
    <property type="project" value="TreeGrafter"/>
</dbReference>
<feature type="binding site" evidence="8 12">
    <location>
        <position position="257"/>
    </location>
    <ligand>
        <name>substrate</name>
    </ligand>
</feature>
<dbReference type="PRINTS" id="PR00083">
    <property type="entry name" value="HOLDHDRGNASE"/>
</dbReference>
<name>R4Z7N8_9ACTN</name>
<comment type="function">
    <text evidence="1 8">Catalyzes the sequential NAD-dependent oxidations of L-histidinol to L-histidinaldehyde and then to L-histidine.</text>
</comment>
<dbReference type="EC" id="1.1.1.23" evidence="8"/>
<evidence type="ECO:0000256" key="3">
    <source>
        <dbReference type="ARBA" id="ARBA00010178"/>
    </source>
</evidence>
<comment type="caution">
    <text evidence="16">The sequence shown here is derived from an EMBL/GenBank/DDBJ whole genome shotgun (WGS) entry which is preliminary data.</text>
</comment>
<dbReference type="PANTHER" id="PTHR21256:SF2">
    <property type="entry name" value="HISTIDINE BIOSYNTHESIS TRIFUNCTIONAL PROTEIN"/>
    <property type="match status" value="1"/>
</dbReference>
<dbReference type="UniPathway" id="UPA00031">
    <property type="reaction ID" value="UER00014"/>
</dbReference>
<feature type="binding site" evidence="8 12">
    <location>
        <position position="235"/>
    </location>
    <ligand>
        <name>substrate</name>
    </ligand>
</feature>
<accession>R4Z7N8</accession>
<dbReference type="Proteomes" id="UP000018291">
    <property type="component" value="Unassembled WGS sequence"/>
</dbReference>
<dbReference type="FunFam" id="3.40.50.1980:FF:000001">
    <property type="entry name" value="Histidinol dehydrogenase"/>
    <property type="match status" value="1"/>
</dbReference>
<evidence type="ECO:0000256" key="14">
    <source>
        <dbReference type="RuleBase" id="RU004175"/>
    </source>
</evidence>
<feature type="binding site" evidence="8 13">
    <location>
        <position position="260"/>
    </location>
    <ligand>
        <name>Zn(2+)</name>
        <dbReference type="ChEBI" id="CHEBI:29105"/>
    </ligand>
</feature>
<dbReference type="GO" id="GO:0008270">
    <property type="term" value="F:zinc ion binding"/>
    <property type="evidence" value="ECO:0007669"/>
    <property type="project" value="UniProtKB-UniRule"/>
</dbReference>
<dbReference type="Pfam" id="PF00815">
    <property type="entry name" value="Histidinol_dh"/>
    <property type="match status" value="1"/>
</dbReference>
<dbReference type="NCBIfam" id="TIGR00069">
    <property type="entry name" value="hisD"/>
    <property type="match status" value="1"/>
</dbReference>
<dbReference type="GO" id="GO:0000105">
    <property type="term" value="P:L-histidine biosynthetic process"/>
    <property type="evidence" value="ECO:0007669"/>
    <property type="project" value="UniProtKB-UniRule"/>
</dbReference>
<evidence type="ECO:0000256" key="10">
    <source>
        <dbReference type="PIRSR" id="PIRSR000099-1"/>
    </source>
</evidence>
<protein>
    <recommendedName>
        <fullName evidence="4 8">Histidinol dehydrogenase</fullName>
        <shortName evidence="8">HDH</shortName>
        <ecNumber evidence="8">1.1.1.23</ecNumber>
    </recommendedName>
</protein>
<dbReference type="HAMAP" id="MF_01024">
    <property type="entry name" value="HisD"/>
    <property type="match status" value="1"/>
</dbReference>
<dbReference type="eggNOG" id="COG0141">
    <property type="taxonomic scope" value="Bacteria"/>
</dbReference>
<feature type="binding site" evidence="8 13">
    <location>
        <position position="418"/>
    </location>
    <ligand>
        <name>Zn(2+)</name>
        <dbReference type="ChEBI" id="CHEBI:29105"/>
    </ligand>
</feature>
<keyword evidence="8 11" id="KW-0520">NAD</keyword>
<feature type="binding site" evidence="8 11">
    <location>
        <position position="211"/>
    </location>
    <ligand>
        <name>NAD(+)</name>
        <dbReference type="ChEBI" id="CHEBI:57540"/>
    </ligand>
</feature>
<keyword evidence="8" id="KW-0028">Amino-acid biosynthesis</keyword>
<feature type="binding site" evidence="8 12">
    <location>
        <position position="359"/>
    </location>
    <ligand>
        <name>substrate</name>
    </ligand>
</feature>
<comment type="cofactor">
    <cofactor evidence="8 13">
        <name>Zn(2+)</name>
        <dbReference type="ChEBI" id="CHEBI:29105"/>
    </cofactor>
    <text evidence="8 13">Binds 1 zinc ion per subunit.</text>
</comment>
<evidence type="ECO:0000256" key="4">
    <source>
        <dbReference type="ARBA" id="ARBA00016531"/>
    </source>
</evidence>
<feature type="binding site" evidence="8 12">
    <location>
        <position position="260"/>
    </location>
    <ligand>
        <name>substrate</name>
    </ligand>
</feature>
<feature type="active site" description="Proton acceptor" evidence="8 10">
    <location>
        <position position="326"/>
    </location>
</feature>
<proteinExistence type="inferred from homology"/>
<feature type="active site" description="Proton acceptor" evidence="8 10">
    <location>
        <position position="325"/>
    </location>
</feature>
<evidence type="ECO:0000256" key="11">
    <source>
        <dbReference type="PIRSR" id="PIRSR000099-2"/>
    </source>
</evidence>
<dbReference type="EMBL" id="CANL01000078">
    <property type="protein sequence ID" value="CCM65832.1"/>
    <property type="molecule type" value="Genomic_DNA"/>
</dbReference>